<dbReference type="PANTHER" id="PTHR43014">
    <property type="entry name" value="MERCURIC REDUCTASE"/>
    <property type="match status" value="1"/>
</dbReference>
<dbReference type="PRINTS" id="PR00411">
    <property type="entry name" value="PNDRDTASEI"/>
</dbReference>
<comment type="caution">
    <text evidence="6">The sequence shown here is derived from an EMBL/GenBank/DDBJ whole genome shotgun (WGS) entry which is preliminary data.</text>
</comment>
<reference evidence="6 7" key="1">
    <citation type="submission" date="2018-07" db="EMBL/GenBank/DDBJ databases">
        <title>Genomic Encyclopedia of Type Strains, Phase III (KMG-III): the genomes of soil and plant-associated and newly described type strains.</title>
        <authorList>
            <person name="Whitman W."/>
        </authorList>
    </citation>
    <scope>NUCLEOTIDE SEQUENCE [LARGE SCALE GENOMIC DNA]</scope>
    <source>
        <strain evidence="6 7">CECT 7031</strain>
    </source>
</reference>
<evidence type="ECO:0000256" key="1">
    <source>
        <dbReference type="ARBA" id="ARBA00007532"/>
    </source>
</evidence>
<dbReference type="GO" id="GO:0016491">
    <property type="term" value="F:oxidoreductase activity"/>
    <property type="evidence" value="ECO:0007669"/>
    <property type="project" value="InterPro"/>
</dbReference>
<dbReference type="EMBL" id="QRAS01000003">
    <property type="protein sequence ID" value="RDL05244.1"/>
    <property type="molecule type" value="Genomic_DNA"/>
</dbReference>
<dbReference type="Gene3D" id="3.50.50.60">
    <property type="entry name" value="FAD/NAD(P)-binding domain"/>
    <property type="match status" value="1"/>
</dbReference>
<dbReference type="GO" id="GO:0000166">
    <property type="term" value="F:nucleotide binding"/>
    <property type="evidence" value="ECO:0007669"/>
    <property type="project" value="UniProtKB-KW"/>
</dbReference>
<evidence type="ECO:0000313" key="6">
    <source>
        <dbReference type="EMBL" id="RDL05244.1"/>
    </source>
</evidence>
<dbReference type="AlphaFoldDB" id="A0A288Q9P1"/>
<dbReference type="SUPFAM" id="SSF51905">
    <property type="entry name" value="FAD/NAD(P)-binding domain"/>
    <property type="match status" value="1"/>
</dbReference>
<evidence type="ECO:0000256" key="5">
    <source>
        <dbReference type="PIRSR" id="PIRSR000350-4"/>
    </source>
</evidence>
<feature type="binding site" evidence="4">
    <location>
        <position position="256"/>
    </location>
    <ligand>
        <name>NAD(+)</name>
        <dbReference type="ChEBI" id="CHEBI:57540"/>
    </ligand>
</feature>
<dbReference type="InterPro" id="IPR023753">
    <property type="entry name" value="FAD/NAD-binding_dom"/>
</dbReference>
<dbReference type="PIRSF" id="PIRSF000350">
    <property type="entry name" value="Mercury_reductase_MerA"/>
    <property type="match status" value="1"/>
</dbReference>
<dbReference type="PANTHER" id="PTHR43014:SF5">
    <property type="entry name" value="GLUTATHIONE REDUCTASE (NADPH)"/>
    <property type="match status" value="1"/>
</dbReference>
<organism evidence="6 7">
    <name type="scientific">Weissella soli</name>
    <dbReference type="NCBI Taxonomy" id="155866"/>
    <lineage>
        <taxon>Bacteria</taxon>
        <taxon>Bacillati</taxon>
        <taxon>Bacillota</taxon>
        <taxon>Bacilli</taxon>
        <taxon>Lactobacillales</taxon>
        <taxon>Lactobacillaceae</taxon>
        <taxon>Weissella</taxon>
    </lineage>
</organism>
<dbReference type="InterPro" id="IPR004099">
    <property type="entry name" value="Pyr_nucl-diS_OxRdtase_dimer"/>
</dbReference>
<evidence type="ECO:0000313" key="7">
    <source>
        <dbReference type="Proteomes" id="UP000254912"/>
    </source>
</evidence>
<name>A0A288Q9P1_9LACO</name>
<feature type="binding site" evidence="4">
    <location>
        <position position="111"/>
    </location>
    <ligand>
        <name>FAD</name>
        <dbReference type="ChEBI" id="CHEBI:57692"/>
    </ligand>
</feature>
<accession>A0A288Q9P1</accession>
<gene>
    <name evidence="6" type="ORF">DFP99_1192</name>
</gene>
<dbReference type="Pfam" id="PF07992">
    <property type="entry name" value="Pyr_redox_2"/>
    <property type="match status" value="1"/>
</dbReference>
<feature type="binding site" evidence="4">
    <location>
        <begin position="170"/>
        <end position="177"/>
    </location>
    <ligand>
        <name>NAD(+)</name>
        <dbReference type="ChEBI" id="CHEBI:57540"/>
    </ligand>
</feature>
<dbReference type="InterPro" id="IPR001100">
    <property type="entry name" value="Pyr_nuc-diS_OxRdtase"/>
</dbReference>
<dbReference type="Pfam" id="PF02852">
    <property type="entry name" value="Pyr_redox_dim"/>
    <property type="match status" value="1"/>
</dbReference>
<protein>
    <submittedName>
        <fullName evidence="6">Glutathione reductase (NADPH)</fullName>
    </submittedName>
</protein>
<comment type="cofactor">
    <cofactor evidence="4">
        <name>FAD</name>
        <dbReference type="ChEBI" id="CHEBI:57692"/>
    </cofactor>
    <text evidence="4">Binds 1 FAD per subunit.</text>
</comment>
<dbReference type="RefSeq" id="WP_070230596.1">
    <property type="nucleotide sequence ID" value="NZ_BJYO01000005.1"/>
</dbReference>
<keyword evidence="4" id="KW-0547">Nucleotide-binding</keyword>
<dbReference type="PRINTS" id="PR00368">
    <property type="entry name" value="FADPNR"/>
</dbReference>
<keyword evidence="3 4" id="KW-0274">FAD</keyword>
<keyword evidence="2" id="KW-0285">Flavoprotein</keyword>
<feature type="binding site" evidence="4">
    <location>
        <position position="296"/>
    </location>
    <ligand>
        <name>FAD</name>
        <dbReference type="ChEBI" id="CHEBI:57692"/>
    </ligand>
</feature>
<evidence type="ECO:0000256" key="3">
    <source>
        <dbReference type="ARBA" id="ARBA00022827"/>
    </source>
</evidence>
<dbReference type="GeneID" id="94546601"/>
<keyword evidence="4" id="KW-0520">NAD</keyword>
<dbReference type="Proteomes" id="UP000254912">
    <property type="component" value="Unassembled WGS sequence"/>
</dbReference>
<sequence>MTKYDFDVLYIGAGHGTFDGAIPLAARGVKVGVVEFAEIGGTCPNRGCNPKIALDDPVVVQRQQEALTGHKQAPIDWSAAVAHKHDVIKDLPDMIEGFITSHGIQVLGGRGHLFDEHTVHVNGVAYTAEKIVIATGLRPHRLDVPGTELAHDSEEFMNLPVMPKSLVVVGAGYVGMEFATMANAAGADVTVIMRHDRALRQFPAKYVEFVVADLKARGVKFVTNAEVAEFKRTSEGVTVETDLGSFDAEWVLDATGRVPNVQNMGLEEIGVEFNERGIVVNDHLQTSVPSIYASGDVIDKTQPRLTPTAVFESTYLMHQFAGDTTDAIDYPVIPHTTFTSPRIAAVGVTLDDALANPDLYDVAEHDISQDWYRQVKNEKGFNAIIKNKDGLLVGAVEVSDRAEDVINTLSPVIELKLDAAQLERIITIFPAIANDSFGQI</sequence>
<comment type="similarity">
    <text evidence="1">Belongs to the class-I pyridine nucleotide-disulfide oxidoreductase family.</text>
</comment>
<feature type="disulfide bond" description="Redox-active" evidence="5">
    <location>
        <begin position="43"/>
        <end position="48"/>
    </location>
</feature>
<dbReference type="InterPro" id="IPR036188">
    <property type="entry name" value="FAD/NAD-bd_sf"/>
</dbReference>
<dbReference type="KEGG" id="wso:WSWS_01416"/>
<dbReference type="InterPro" id="IPR016156">
    <property type="entry name" value="FAD/NAD-linked_Rdtase_dimer_sf"/>
</dbReference>
<keyword evidence="7" id="KW-1185">Reference proteome</keyword>
<evidence type="ECO:0000256" key="2">
    <source>
        <dbReference type="ARBA" id="ARBA00022630"/>
    </source>
</evidence>
<evidence type="ECO:0000256" key="4">
    <source>
        <dbReference type="PIRSR" id="PIRSR000350-3"/>
    </source>
</evidence>
<proteinExistence type="inferred from homology"/>
<dbReference type="SUPFAM" id="SSF55424">
    <property type="entry name" value="FAD/NAD-linked reductases, dimerisation (C-terminal) domain"/>
    <property type="match status" value="1"/>
</dbReference>